<dbReference type="RefSeq" id="WP_109657537.1">
    <property type="nucleotide sequence ID" value="NZ_CP029145.1"/>
</dbReference>
<name>A0A2Z3GQV9_9BACT</name>
<evidence type="ECO:0000259" key="1">
    <source>
        <dbReference type="PROSITE" id="PS51186"/>
    </source>
</evidence>
<feature type="domain" description="N-acetyltransferase" evidence="1">
    <location>
        <begin position="3"/>
        <end position="170"/>
    </location>
</feature>
<dbReference type="GO" id="GO:0016747">
    <property type="term" value="F:acyltransferase activity, transferring groups other than amino-acyl groups"/>
    <property type="evidence" value="ECO:0007669"/>
    <property type="project" value="InterPro"/>
</dbReference>
<dbReference type="SUPFAM" id="SSF55729">
    <property type="entry name" value="Acyl-CoA N-acyltransferases (Nat)"/>
    <property type="match status" value="1"/>
</dbReference>
<dbReference type="Proteomes" id="UP000245999">
    <property type="component" value="Chromosome"/>
</dbReference>
<dbReference type="InterPro" id="IPR000182">
    <property type="entry name" value="GNAT_dom"/>
</dbReference>
<dbReference type="Gene3D" id="3.40.630.30">
    <property type="match status" value="1"/>
</dbReference>
<dbReference type="InterPro" id="IPR016181">
    <property type="entry name" value="Acyl_CoA_acyltransferase"/>
</dbReference>
<dbReference type="PANTHER" id="PTHR43072">
    <property type="entry name" value="N-ACETYLTRANSFERASE"/>
    <property type="match status" value="1"/>
</dbReference>
<protein>
    <submittedName>
        <fullName evidence="2">GNAT family N-acetyltransferase</fullName>
    </submittedName>
</protein>
<reference evidence="3" key="1">
    <citation type="submission" date="2018-04" db="EMBL/GenBank/DDBJ databases">
        <title>Complete genome of Antarctic heterotrophic bacterium Hymenobacter nivis.</title>
        <authorList>
            <person name="Terashima M."/>
        </authorList>
    </citation>
    <scope>NUCLEOTIDE SEQUENCE [LARGE SCALE GENOMIC DNA]</scope>
    <source>
        <strain evidence="3">NBRC 111535</strain>
    </source>
</reference>
<dbReference type="PROSITE" id="PS51186">
    <property type="entry name" value="GNAT"/>
    <property type="match status" value="1"/>
</dbReference>
<proteinExistence type="predicted"/>
<dbReference type="CDD" id="cd04301">
    <property type="entry name" value="NAT_SF"/>
    <property type="match status" value="1"/>
</dbReference>
<gene>
    <name evidence="2" type="ORF">DDQ68_17955</name>
</gene>
<dbReference type="OrthoDB" id="67353at2"/>
<evidence type="ECO:0000313" key="2">
    <source>
        <dbReference type="EMBL" id="AWM34502.1"/>
    </source>
</evidence>
<dbReference type="Pfam" id="PF00583">
    <property type="entry name" value="Acetyltransf_1"/>
    <property type="match status" value="1"/>
</dbReference>
<dbReference type="KEGG" id="hnv:DDQ68_17955"/>
<accession>A0A2Z3GQV9</accession>
<organism evidence="2 3">
    <name type="scientific">Hymenobacter nivis</name>
    <dbReference type="NCBI Taxonomy" id="1850093"/>
    <lineage>
        <taxon>Bacteria</taxon>
        <taxon>Pseudomonadati</taxon>
        <taxon>Bacteroidota</taxon>
        <taxon>Cytophagia</taxon>
        <taxon>Cytophagales</taxon>
        <taxon>Hymenobacteraceae</taxon>
        <taxon>Hymenobacter</taxon>
    </lineage>
</organism>
<sequence>MAIFIRRLGLADSQVYQEIRLTSLAESPASFGASYQEESRLDGAGFATLIDAAAKTAFVLGAFDDDALIGICRFTQEERRKTRHRGSLQSMYVRPAYGGQGVGSLLLQQAVAEAFANPDIQLILLGVVADNAAANRLYERLGFEEYGALPHYLLVSGNYYTMRFMALKRPAVIPETHA</sequence>
<dbReference type="EMBL" id="CP029145">
    <property type="protein sequence ID" value="AWM34502.1"/>
    <property type="molecule type" value="Genomic_DNA"/>
</dbReference>
<evidence type="ECO:0000313" key="3">
    <source>
        <dbReference type="Proteomes" id="UP000245999"/>
    </source>
</evidence>
<dbReference type="AlphaFoldDB" id="A0A2Z3GQV9"/>
<keyword evidence="3" id="KW-1185">Reference proteome</keyword>